<dbReference type="PANTHER" id="PTHR30474:SF2">
    <property type="entry name" value="PEPTIDOGLYCAN GLYCOSYLTRANSFERASE FTSW-RELATED"/>
    <property type="match status" value="1"/>
</dbReference>
<evidence type="ECO:0000256" key="2">
    <source>
        <dbReference type="ARBA" id="ARBA00022676"/>
    </source>
</evidence>
<keyword evidence="6" id="KW-0573">Peptidoglycan synthesis</keyword>
<keyword evidence="4 16" id="KW-0812">Transmembrane</keyword>
<evidence type="ECO:0000256" key="16">
    <source>
        <dbReference type="SAM" id="Phobius"/>
    </source>
</evidence>
<protein>
    <recommendedName>
        <fullName evidence="12">Probable peptidoglycan glycosyltransferase FtsW</fullName>
        <ecNumber evidence="14">2.4.99.28</ecNumber>
    </recommendedName>
    <alternativeName>
        <fullName evidence="13">Cell division protein FtsW</fullName>
    </alternativeName>
    <alternativeName>
        <fullName evidence="10">Cell wall polymerase</fullName>
    </alternativeName>
    <alternativeName>
        <fullName evidence="9">Peptidoglycan polymerase</fullName>
    </alternativeName>
</protein>
<evidence type="ECO:0000256" key="15">
    <source>
        <dbReference type="ARBA" id="ARBA00049902"/>
    </source>
</evidence>
<evidence type="ECO:0000256" key="4">
    <source>
        <dbReference type="ARBA" id="ARBA00022692"/>
    </source>
</evidence>
<evidence type="ECO:0000256" key="6">
    <source>
        <dbReference type="ARBA" id="ARBA00022984"/>
    </source>
</evidence>
<dbReference type="GO" id="GO:0009252">
    <property type="term" value="P:peptidoglycan biosynthetic process"/>
    <property type="evidence" value="ECO:0007669"/>
    <property type="project" value="UniProtKB-KW"/>
</dbReference>
<comment type="subcellular location">
    <subcellularLocation>
        <location evidence="1">Membrane</location>
        <topology evidence="1">Multi-pass membrane protein</topology>
    </subcellularLocation>
</comment>
<evidence type="ECO:0000256" key="9">
    <source>
        <dbReference type="ARBA" id="ARBA00032370"/>
    </source>
</evidence>
<dbReference type="Pfam" id="PF01098">
    <property type="entry name" value="FTSW_RODA_SPOVE"/>
    <property type="match status" value="1"/>
</dbReference>
<feature type="transmembrane region" description="Helical" evidence="16">
    <location>
        <begin position="12"/>
        <end position="33"/>
    </location>
</feature>
<evidence type="ECO:0000313" key="18">
    <source>
        <dbReference type="Proteomes" id="UP000034706"/>
    </source>
</evidence>
<dbReference type="GO" id="GO:0015648">
    <property type="term" value="F:lipid-linked peptidoglycan transporter activity"/>
    <property type="evidence" value="ECO:0007669"/>
    <property type="project" value="TreeGrafter"/>
</dbReference>
<name>A0A0G0LM23_9BACT</name>
<dbReference type="GO" id="GO:0051301">
    <property type="term" value="P:cell division"/>
    <property type="evidence" value="ECO:0007669"/>
    <property type="project" value="InterPro"/>
</dbReference>
<feature type="transmembrane region" description="Helical" evidence="16">
    <location>
        <begin position="78"/>
        <end position="96"/>
    </location>
</feature>
<dbReference type="Proteomes" id="UP000034706">
    <property type="component" value="Unassembled WGS sequence"/>
</dbReference>
<evidence type="ECO:0000256" key="13">
    <source>
        <dbReference type="ARBA" id="ARBA00041418"/>
    </source>
</evidence>
<keyword evidence="5" id="KW-0133">Cell shape</keyword>
<evidence type="ECO:0000256" key="10">
    <source>
        <dbReference type="ARBA" id="ARBA00033270"/>
    </source>
</evidence>
<evidence type="ECO:0000256" key="8">
    <source>
        <dbReference type="ARBA" id="ARBA00023136"/>
    </source>
</evidence>
<keyword evidence="3" id="KW-0808">Transferase</keyword>
<proteinExistence type="inferred from homology"/>
<feature type="transmembrane region" description="Helical" evidence="16">
    <location>
        <begin position="168"/>
        <end position="185"/>
    </location>
</feature>
<keyword evidence="2" id="KW-0328">Glycosyltransferase</keyword>
<feature type="transmembrane region" description="Helical" evidence="16">
    <location>
        <begin position="144"/>
        <end position="162"/>
    </location>
</feature>
<dbReference type="EMBL" id="LBVT01000001">
    <property type="protein sequence ID" value="KKQ92958.1"/>
    <property type="molecule type" value="Genomic_DNA"/>
</dbReference>
<feature type="transmembrane region" description="Helical" evidence="16">
    <location>
        <begin position="342"/>
        <end position="363"/>
    </location>
</feature>
<evidence type="ECO:0000256" key="7">
    <source>
        <dbReference type="ARBA" id="ARBA00022989"/>
    </source>
</evidence>
<feature type="transmembrane region" description="Helical" evidence="16">
    <location>
        <begin position="108"/>
        <end position="132"/>
    </location>
</feature>
<keyword evidence="8 16" id="KW-0472">Membrane</keyword>
<dbReference type="AlphaFoldDB" id="A0A0G0LM23"/>
<feature type="transmembrane region" description="Helical" evidence="16">
    <location>
        <begin position="53"/>
        <end position="71"/>
    </location>
</feature>
<gene>
    <name evidence="17" type="ORF">UT16_C0001G0024</name>
</gene>
<evidence type="ECO:0000256" key="11">
    <source>
        <dbReference type="ARBA" id="ARBA00038053"/>
    </source>
</evidence>
<evidence type="ECO:0000256" key="3">
    <source>
        <dbReference type="ARBA" id="ARBA00022679"/>
    </source>
</evidence>
<reference evidence="17 18" key="1">
    <citation type="journal article" date="2015" name="Nature">
        <title>rRNA introns, odd ribosomes, and small enigmatic genomes across a large radiation of phyla.</title>
        <authorList>
            <person name="Brown C.T."/>
            <person name="Hug L.A."/>
            <person name="Thomas B.C."/>
            <person name="Sharon I."/>
            <person name="Castelle C.J."/>
            <person name="Singh A."/>
            <person name="Wilkins M.J."/>
            <person name="Williams K.H."/>
            <person name="Banfield J.F."/>
        </authorList>
    </citation>
    <scope>NUCLEOTIDE SEQUENCE [LARGE SCALE GENOMIC DNA]</scope>
</reference>
<dbReference type="GO" id="GO:0005886">
    <property type="term" value="C:plasma membrane"/>
    <property type="evidence" value="ECO:0007669"/>
    <property type="project" value="TreeGrafter"/>
</dbReference>
<dbReference type="GO" id="GO:0008955">
    <property type="term" value="F:peptidoglycan glycosyltransferase activity"/>
    <property type="evidence" value="ECO:0007669"/>
    <property type="project" value="UniProtKB-EC"/>
</dbReference>
<dbReference type="GO" id="GO:0008360">
    <property type="term" value="P:regulation of cell shape"/>
    <property type="evidence" value="ECO:0007669"/>
    <property type="project" value="UniProtKB-KW"/>
</dbReference>
<accession>A0A0G0LM23</accession>
<keyword evidence="7 16" id="KW-1133">Transmembrane helix</keyword>
<dbReference type="PANTHER" id="PTHR30474">
    <property type="entry name" value="CELL CYCLE PROTEIN"/>
    <property type="match status" value="1"/>
</dbReference>
<dbReference type="GO" id="GO:0032153">
    <property type="term" value="C:cell division site"/>
    <property type="evidence" value="ECO:0007669"/>
    <property type="project" value="TreeGrafter"/>
</dbReference>
<evidence type="ECO:0000313" key="17">
    <source>
        <dbReference type="EMBL" id="KKQ92958.1"/>
    </source>
</evidence>
<evidence type="ECO:0000256" key="5">
    <source>
        <dbReference type="ARBA" id="ARBA00022960"/>
    </source>
</evidence>
<dbReference type="InterPro" id="IPR001182">
    <property type="entry name" value="FtsW/RodA"/>
</dbReference>
<comment type="catalytic activity">
    <reaction evidence="15">
        <text>[GlcNAc-(1-&gt;4)-Mur2Ac(oyl-L-Ala-gamma-D-Glu-L-Lys-D-Ala-D-Ala)](n)-di-trans,octa-cis-undecaprenyl diphosphate + beta-D-GlcNAc-(1-&gt;4)-Mur2Ac(oyl-L-Ala-gamma-D-Glu-L-Lys-D-Ala-D-Ala)-di-trans,octa-cis-undecaprenyl diphosphate = [GlcNAc-(1-&gt;4)-Mur2Ac(oyl-L-Ala-gamma-D-Glu-L-Lys-D-Ala-D-Ala)](n+1)-di-trans,octa-cis-undecaprenyl diphosphate + di-trans,octa-cis-undecaprenyl diphosphate + H(+)</text>
        <dbReference type="Rhea" id="RHEA:23708"/>
        <dbReference type="Rhea" id="RHEA-COMP:9602"/>
        <dbReference type="Rhea" id="RHEA-COMP:9603"/>
        <dbReference type="ChEBI" id="CHEBI:15378"/>
        <dbReference type="ChEBI" id="CHEBI:58405"/>
        <dbReference type="ChEBI" id="CHEBI:60033"/>
        <dbReference type="ChEBI" id="CHEBI:78435"/>
        <dbReference type="EC" id="2.4.99.28"/>
    </reaction>
</comment>
<dbReference type="PATRIC" id="fig|1618611.3.peg.26"/>
<feature type="transmembrane region" description="Helical" evidence="16">
    <location>
        <begin position="276"/>
        <end position="300"/>
    </location>
</feature>
<comment type="caution">
    <text evidence="17">The sequence shown here is derived from an EMBL/GenBank/DDBJ whole genome shotgun (WGS) entry which is preliminary data.</text>
</comment>
<evidence type="ECO:0000256" key="12">
    <source>
        <dbReference type="ARBA" id="ARBA00041185"/>
    </source>
</evidence>
<feature type="transmembrane region" description="Helical" evidence="16">
    <location>
        <begin position="312"/>
        <end position="336"/>
    </location>
</feature>
<sequence length="368" mass="40672">MKFKKIKPQNIDWRFILVVASLLIFGLFVLSSASFVVGEKKFNDPQYYLKEQLLKGVLIGVVSFFIFLKIPLELLKKYSFIFLIFSIALLIMVLFPKLGLSHSGSTRWLNLGSIAFQPSEFLKLSFLIYLASWFESRRKELHKFNSGILPFLIIIGIIGFLLLMQPNMGTFSIIALSAVATYFAAGAKLRHLIIIGISGLVLFSVFIFLKPYGTERLRIFLNPQDDVRGAAYQINQALTSIGVGGTGGIGVNQNLVSTYLPETIGDSIFAVLAEKLGLFGVSFALLLYFLFTIFSFRIALKSNEYFPKLLTVGITSWVIIQSFINIAAISGIIPLTGVPLPFISYGSSALVVNLAGVGIIANVSRYTT</sequence>
<comment type="similarity">
    <text evidence="11">Belongs to the SEDS family. FtsW subfamily.</text>
</comment>
<feature type="transmembrane region" description="Helical" evidence="16">
    <location>
        <begin position="192"/>
        <end position="209"/>
    </location>
</feature>
<organism evidence="17 18">
    <name type="scientific">Candidatus Azambacteria bacterium GW2011_GWA2_39_10</name>
    <dbReference type="NCBI Taxonomy" id="1618611"/>
    <lineage>
        <taxon>Bacteria</taxon>
        <taxon>Candidatus Azamiibacteriota</taxon>
    </lineage>
</organism>
<evidence type="ECO:0000256" key="1">
    <source>
        <dbReference type="ARBA" id="ARBA00004141"/>
    </source>
</evidence>
<dbReference type="EC" id="2.4.99.28" evidence="14"/>
<evidence type="ECO:0000256" key="14">
    <source>
        <dbReference type="ARBA" id="ARBA00044770"/>
    </source>
</evidence>